<dbReference type="Gene3D" id="6.20.450.20">
    <property type="match status" value="1"/>
</dbReference>
<evidence type="ECO:0000313" key="1">
    <source>
        <dbReference type="EMBL" id="MBJ6121412.1"/>
    </source>
</evidence>
<evidence type="ECO:0008006" key="3">
    <source>
        <dbReference type="Google" id="ProtNLM"/>
    </source>
</evidence>
<name>A0ABS0XN37_9SPHN</name>
<gene>
    <name evidence="1" type="ORF">JAO74_06365</name>
</gene>
<sequence length="88" mass="9609">MNAPASITAALDADTIAMVEELARARGITGAQFAAEAIRRVAESEKDYRAFVQQGINAADRGDLIPHNEVMAELDAMIEKQRTRCQHP</sequence>
<dbReference type="RefSeq" id="WP_199036267.1">
    <property type="nucleotide sequence ID" value="NZ_JAELXS010000003.1"/>
</dbReference>
<protein>
    <recommendedName>
        <fullName evidence="3">CopG family transcriptional regulator</fullName>
    </recommendedName>
</protein>
<organism evidence="1 2">
    <name type="scientific">Sphingomonas mollis</name>
    <dbReference type="NCBI Taxonomy" id="2795726"/>
    <lineage>
        <taxon>Bacteria</taxon>
        <taxon>Pseudomonadati</taxon>
        <taxon>Pseudomonadota</taxon>
        <taxon>Alphaproteobacteria</taxon>
        <taxon>Sphingomonadales</taxon>
        <taxon>Sphingomonadaceae</taxon>
        <taxon>Sphingomonas</taxon>
    </lineage>
</organism>
<evidence type="ECO:0000313" key="2">
    <source>
        <dbReference type="Proteomes" id="UP000640426"/>
    </source>
</evidence>
<dbReference type="Proteomes" id="UP000640426">
    <property type="component" value="Unassembled WGS sequence"/>
</dbReference>
<comment type="caution">
    <text evidence="1">The sequence shown here is derived from an EMBL/GenBank/DDBJ whole genome shotgun (WGS) entry which is preliminary data.</text>
</comment>
<reference evidence="2" key="1">
    <citation type="submission" date="2020-12" db="EMBL/GenBank/DDBJ databases">
        <title>Hymenobacter sp.</title>
        <authorList>
            <person name="Kim M.K."/>
        </authorList>
    </citation>
    <scope>NUCLEOTIDE SEQUENCE [LARGE SCALE GENOMIC DNA]</scope>
    <source>
        <strain evidence="2">BT553</strain>
    </source>
</reference>
<keyword evidence="2" id="KW-1185">Reference proteome</keyword>
<dbReference type="EMBL" id="JAELXS010000003">
    <property type="protein sequence ID" value="MBJ6121412.1"/>
    <property type="molecule type" value="Genomic_DNA"/>
</dbReference>
<proteinExistence type="predicted"/>
<accession>A0ABS0XN37</accession>